<dbReference type="Pfam" id="PF00152">
    <property type="entry name" value="tRNA-synt_2"/>
    <property type="match status" value="1"/>
</dbReference>
<evidence type="ECO:0000256" key="2">
    <source>
        <dbReference type="ARBA" id="ARBA00022741"/>
    </source>
</evidence>
<keyword evidence="5" id="KW-0648">Protein biosynthesis</keyword>
<keyword evidence="2" id="KW-0547">Nucleotide-binding</keyword>
<evidence type="ECO:0000256" key="1">
    <source>
        <dbReference type="ARBA" id="ARBA00022598"/>
    </source>
</evidence>
<dbReference type="NCBIfam" id="TIGR00462">
    <property type="entry name" value="genX"/>
    <property type="match status" value="1"/>
</dbReference>
<dbReference type="Proteomes" id="UP001500133">
    <property type="component" value="Unassembled WGS sequence"/>
</dbReference>
<proteinExistence type="predicted"/>
<keyword evidence="1 5" id="KW-0436">Ligase</keyword>
<protein>
    <submittedName>
        <fullName evidence="5">Elongation factor P--(R)-beta-lysine ligase</fullName>
    </submittedName>
</protein>
<sequence length="336" mass="36736">MGDALPCARWQPTADMATLRARARLMARVRAFFAERDVLEVETPILGQGGSTDVHLASLCTQARTPAGRQRLWLRTSPEFHMKRLLAAGSGPIYQLAKSFRDGEVGGRHNIEFTMLEWYRPGFSLPALMEETAALIRELLPDTLLPDGQGLLRCCAYRSLFHEHLQIDPFSAPLTCLRRLAAERGGMPEGALDDEPRDTCLDLLMSLVIEPALGRGALTAVVDYPASQAALARRHTDALGDEVASRFELYFNGVELANGYDELTDAAEQQARFDEDNAARRRLGFAPVDVDTRLVAALAHGLPEGSGVALGLDRLLQLALGKPRLSDVLSFATPSC</sequence>
<keyword evidence="6" id="KW-1185">Reference proteome</keyword>
<evidence type="ECO:0000313" key="6">
    <source>
        <dbReference type="Proteomes" id="UP001500133"/>
    </source>
</evidence>
<dbReference type="RefSeq" id="WP_344702144.1">
    <property type="nucleotide sequence ID" value="NZ_BAAAZT010000023.1"/>
</dbReference>
<name>A0ABP7LCI2_9GAMM</name>
<dbReference type="InterPro" id="IPR004525">
    <property type="entry name" value="EpmA"/>
</dbReference>
<dbReference type="InterPro" id="IPR006195">
    <property type="entry name" value="aa-tRNA-synth_II"/>
</dbReference>
<evidence type="ECO:0000313" key="5">
    <source>
        <dbReference type="EMBL" id="GAA3898033.1"/>
    </source>
</evidence>
<organism evidence="5 6">
    <name type="scientific">Halomonas cibimaris</name>
    <dbReference type="NCBI Taxonomy" id="657012"/>
    <lineage>
        <taxon>Bacteria</taxon>
        <taxon>Pseudomonadati</taxon>
        <taxon>Pseudomonadota</taxon>
        <taxon>Gammaproteobacteria</taxon>
        <taxon>Oceanospirillales</taxon>
        <taxon>Halomonadaceae</taxon>
        <taxon>Halomonas</taxon>
    </lineage>
</organism>
<dbReference type="PANTHER" id="PTHR42918">
    <property type="entry name" value="LYSYL-TRNA SYNTHETASE"/>
    <property type="match status" value="1"/>
</dbReference>
<dbReference type="GO" id="GO:0003746">
    <property type="term" value="F:translation elongation factor activity"/>
    <property type="evidence" value="ECO:0007669"/>
    <property type="project" value="UniProtKB-KW"/>
</dbReference>
<keyword evidence="3" id="KW-0067">ATP-binding</keyword>
<dbReference type="Gene3D" id="3.30.930.10">
    <property type="entry name" value="Bira Bifunctional Protein, Domain 2"/>
    <property type="match status" value="1"/>
</dbReference>
<dbReference type="PANTHER" id="PTHR42918:SF6">
    <property type="entry name" value="ELONGATION FACTOR P--(R)-BETA-LYSINE LIGASE"/>
    <property type="match status" value="1"/>
</dbReference>
<comment type="caution">
    <text evidence="5">The sequence shown here is derived from an EMBL/GenBank/DDBJ whole genome shotgun (WGS) entry which is preliminary data.</text>
</comment>
<accession>A0ABP7LCI2</accession>
<dbReference type="InterPro" id="IPR045864">
    <property type="entry name" value="aa-tRNA-synth_II/BPL/LPL"/>
</dbReference>
<evidence type="ECO:0000259" key="4">
    <source>
        <dbReference type="PROSITE" id="PS50862"/>
    </source>
</evidence>
<dbReference type="EMBL" id="BAAAZT010000023">
    <property type="protein sequence ID" value="GAA3898033.1"/>
    <property type="molecule type" value="Genomic_DNA"/>
</dbReference>
<dbReference type="PRINTS" id="PR00982">
    <property type="entry name" value="TRNASYNTHLYS"/>
</dbReference>
<dbReference type="InterPro" id="IPR004364">
    <property type="entry name" value="Aa-tRNA-synt_II"/>
</dbReference>
<dbReference type="GO" id="GO:0016874">
    <property type="term" value="F:ligase activity"/>
    <property type="evidence" value="ECO:0007669"/>
    <property type="project" value="UniProtKB-KW"/>
</dbReference>
<feature type="domain" description="Aminoacyl-transfer RNA synthetases class-II family profile" evidence="4">
    <location>
        <begin position="19"/>
        <end position="334"/>
    </location>
</feature>
<keyword evidence="5" id="KW-0251">Elongation factor</keyword>
<dbReference type="SUPFAM" id="SSF55681">
    <property type="entry name" value="Class II aaRS and biotin synthetases"/>
    <property type="match status" value="1"/>
</dbReference>
<reference evidence="6" key="1">
    <citation type="journal article" date="2019" name="Int. J. Syst. Evol. Microbiol.">
        <title>The Global Catalogue of Microorganisms (GCM) 10K type strain sequencing project: providing services to taxonomists for standard genome sequencing and annotation.</title>
        <authorList>
            <consortium name="The Broad Institute Genomics Platform"/>
            <consortium name="The Broad Institute Genome Sequencing Center for Infectious Disease"/>
            <person name="Wu L."/>
            <person name="Ma J."/>
        </authorList>
    </citation>
    <scope>NUCLEOTIDE SEQUENCE [LARGE SCALE GENOMIC DNA]</scope>
    <source>
        <strain evidence="6">JCM 16914</strain>
    </source>
</reference>
<gene>
    <name evidence="5" type="primary">epmA</name>
    <name evidence="5" type="ORF">GCM10022228_05880</name>
</gene>
<dbReference type="InterPro" id="IPR018149">
    <property type="entry name" value="Lys-tRNA-synth_II_C"/>
</dbReference>
<dbReference type="PROSITE" id="PS50862">
    <property type="entry name" value="AA_TRNA_LIGASE_II"/>
    <property type="match status" value="1"/>
</dbReference>
<evidence type="ECO:0000256" key="3">
    <source>
        <dbReference type="ARBA" id="ARBA00022840"/>
    </source>
</evidence>
<dbReference type="NCBIfam" id="NF006828">
    <property type="entry name" value="PRK09350.1"/>
    <property type="match status" value="1"/>
</dbReference>